<evidence type="ECO:0000313" key="3">
    <source>
        <dbReference type="Proteomes" id="UP000095210"/>
    </source>
</evidence>
<dbReference type="AlphaFoldDB" id="A0AAC9HT37"/>
<keyword evidence="3" id="KW-1185">Reference proteome</keyword>
<dbReference type="Proteomes" id="UP000095210">
    <property type="component" value="Chromosome"/>
</dbReference>
<dbReference type="InterPro" id="IPR004260">
    <property type="entry name" value="Pyr-dimer_DNA_glycosylase"/>
</dbReference>
<dbReference type="EMBL" id="CP014859">
    <property type="protein sequence ID" value="AOS64839.1"/>
    <property type="molecule type" value="Genomic_DNA"/>
</dbReference>
<dbReference type="Pfam" id="PF03013">
    <property type="entry name" value="Pyr_excise"/>
    <property type="match status" value="1"/>
</dbReference>
<gene>
    <name evidence="2" type="ORF">TL08_20240</name>
</gene>
<feature type="region of interest" description="Disordered" evidence="1">
    <location>
        <begin position="273"/>
        <end position="303"/>
    </location>
</feature>
<name>A0AAC9HT37_9PSEU</name>
<sequence>MRAAVVASETARHGVDQTQADVRPAESPRPTPGRVEQHVVGHSLPVQTFLPCVDFDDCAAVLDARRLGKQRVEVLQILRALVWPDYGWKNHPAVAMWRGFTRALVCYGVAICEDWRALGGRDTVLPQLLMFTGGVRDTQEQLDESGLLPPWLGLADLHNSHRCALVAKDPEHYRPVFPEVPDGLPYFWPRPVFPHWPLRRGTQRAATRREAMGLLAEPTLPLETDWTVARLAAGRDAEFTGSAPDCDLLAVYAGLRTTGRTLWLSLRGTESELPPPAIRPRRELGGKATARGPAGAAASRQPGPIETAAEQAEWQEQPEFLFLHPPGIGAASEPLPALLDALPADVGLVVLADPPQQGPPAAEVRALPRRTGTSRRRRAGTPAAGPVGLPDRALPDTARRRRADLDIVPDGHAGADRPVPATGGSAEESGGLPRPAIGLPVLRLRPRTE</sequence>
<proteinExistence type="predicted"/>
<evidence type="ECO:0000256" key="1">
    <source>
        <dbReference type="SAM" id="MobiDB-lite"/>
    </source>
</evidence>
<dbReference type="NCBIfam" id="NF038085">
    <property type="entry name" value="MSMEG_6728_fam"/>
    <property type="match status" value="1"/>
</dbReference>
<feature type="region of interest" description="Disordered" evidence="1">
    <location>
        <begin position="353"/>
        <end position="449"/>
    </location>
</feature>
<protein>
    <submittedName>
        <fullName evidence="2">Uncharacterized protein</fullName>
    </submittedName>
</protein>
<feature type="compositionally biased region" description="Low complexity" evidence="1">
    <location>
        <begin position="286"/>
        <end position="298"/>
    </location>
</feature>
<reference evidence="3" key="1">
    <citation type="submission" date="2016-03" db="EMBL/GenBank/DDBJ databases">
        <title>Complete genome sequence of the type strain Actinoalloteichus hymeniacidonis DSM 45092.</title>
        <authorList>
            <person name="Schaffert L."/>
            <person name="Albersmeier A."/>
            <person name="Winkler A."/>
            <person name="Kalinowski J."/>
            <person name="Zotchev S."/>
            <person name="Ruckert C."/>
        </authorList>
    </citation>
    <scope>NUCLEOTIDE SEQUENCE [LARGE SCALE GENOMIC DNA]</scope>
    <source>
        <strain evidence="3">HPA177(T) (DSM 45092(T))</strain>
    </source>
</reference>
<organism evidence="2 3">
    <name type="scientific">Actinoalloteichus hymeniacidonis</name>
    <dbReference type="NCBI Taxonomy" id="340345"/>
    <lineage>
        <taxon>Bacteria</taxon>
        <taxon>Bacillati</taxon>
        <taxon>Actinomycetota</taxon>
        <taxon>Actinomycetes</taxon>
        <taxon>Pseudonocardiales</taxon>
        <taxon>Pseudonocardiaceae</taxon>
        <taxon>Actinoalloteichus</taxon>
    </lineage>
</organism>
<dbReference type="KEGG" id="ahm:TL08_20240"/>
<evidence type="ECO:0000313" key="2">
    <source>
        <dbReference type="EMBL" id="AOS64839.1"/>
    </source>
</evidence>
<feature type="region of interest" description="Disordered" evidence="1">
    <location>
        <begin position="1"/>
        <end position="32"/>
    </location>
</feature>
<accession>A0AAC9HT37</accession>